<dbReference type="EMBL" id="JAKKPZ010000015">
    <property type="protein sequence ID" value="KAI1713432.1"/>
    <property type="molecule type" value="Genomic_DNA"/>
</dbReference>
<dbReference type="Gene3D" id="1.10.8.10">
    <property type="entry name" value="DNA helicase RuvA subunit, C-terminal domain"/>
    <property type="match status" value="1"/>
</dbReference>
<dbReference type="Pfam" id="PF02845">
    <property type="entry name" value="CUE"/>
    <property type="match status" value="1"/>
</dbReference>
<evidence type="ECO:0000313" key="3">
    <source>
        <dbReference type="EMBL" id="KAI1713432.1"/>
    </source>
</evidence>
<dbReference type="SMART" id="SM00546">
    <property type="entry name" value="CUE"/>
    <property type="match status" value="1"/>
</dbReference>
<dbReference type="GO" id="GO:0043130">
    <property type="term" value="F:ubiquitin binding"/>
    <property type="evidence" value="ECO:0007669"/>
    <property type="project" value="InterPro"/>
</dbReference>
<sequence>MSQIESSEDNTLDFSSAMAQFKSMFPDLSAQIIEAVLRKHNGDVSRTIDELLEVSGENNASQASSSSAYFPNLPSPPPYDAVASSSCSRQTVKPPVPSPRDKSVDQTRTTQPNCADDEKIALLIQNREFLGYLQRDPQFMRAIHGDSYYDASPRHHYNYDRSSNRWLPQASHPILLSSSRPYSSRHNYRFERCYDDDCRSTSSRQSKAKKSERAPPVPDGPVVDFSNGSIPNGPVIDFPNAPTSWTTKIKNRLPSVNKSSNEHPKTGDTCENTVPIEYEHFDEHHLTDRLKNMSRNSKALFMTLARKFSSNRDPYIRPREYGEEPEDFSYSSNQRSASTHR</sequence>
<dbReference type="InterPro" id="IPR003892">
    <property type="entry name" value="CUE"/>
</dbReference>
<feature type="region of interest" description="Disordered" evidence="1">
    <location>
        <begin position="79"/>
        <end position="113"/>
    </location>
</feature>
<feature type="domain" description="CUE" evidence="2">
    <location>
        <begin position="13"/>
        <end position="56"/>
    </location>
</feature>
<dbReference type="PANTHER" id="PTHR13467">
    <property type="entry name" value="CUE DOMAIN CONTAINING PROTEIN 1"/>
    <property type="match status" value="1"/>
</dbReference>
<feature type="region of interest" description="Disordered" evidence="1">
    <location>
        <begin position="312"/>
        <end position="341"/>
    </location>
</feature>
<evidence type="ECO:0000256" key="1">
    <source>
        <dbReference type="SAM" id="MobiDB-lite"/>
    </source>
</evidence>
<gene>
    <name evidence="3" type="ORF">DdX_08946</name>
</gene>
<dbReference type="AlphaFoldDB" id="A0AAD4R0E6"/>
<name>A0AAD4R0E6_9BILA</name>
<dbReference type="Proteomes" id="UP001201812">
    <property type="component" value="Unassembled WGS sequence"/>
</dbReference>
<dbReference type="SUPFAM" id="SSF46934">
    <property type="entry name" value="UBA-like"/>
    <property type="match status" value="1"/>
</dbReference>
<evidence type="ECO:0000313" key="4">
    <source>
        <dbReference type="Proteomes" id="UP001201812"/>
    </source>
</evidence>
<accession>A0AAD4R0E6</accession>
<dbReference type="InterPro" id="IPR009060">
    <property type="entry name" value="UBA-like_sf"/>
</dbReference>
<comment type="caution">
    <text evidence="3">The sequence shown here is derived from an EMBL/GenBank/DDBJ whole genome shotgun (WGS) entry which is preliminary data.</text>
</comment>
<keyword evidence="4" id="KW-1185">Reference proteome</keyword>
<reference evidence="3" key="1">
    <citation type="submission" date="2022-01" db="EMBL/GenBank/DDBJ databases">
        <title>Genome Sequence Resource for Two Populations of Ditylenchus destructor, the Migratory Endoparasitic Phytonematode.</title>
        <authorList>
            <person name="Zhang H."/>
            <person name="Lin R."/>
            <person name="Xie B."/>
        </authorList>
    </citation>
    <scope>NUCLEOTIDE SEQUENCE</scope>
    <source>
        <strain evidence="3">BazhouSP</strain>
    </source>
</reference>
<evidence type="ECO:0000259" key="2">
    <source>
        <dbReference type="PROSITE" id="PS51140"/>
    </source>
</evidence>
<proteinExistence type="predicted"/>
<protein>
    <submittedName>
        <fullName evidence="3">CUE domain-containing protein</fullName>
    </submittedName>
</protein>
<dbReference type="InterPro" id="IPR040192">
    <property type="entry name" value="CUEDC1"/>
</dbReference>
<feature type="region of interest" description="Disordered" evidence="1">
    <location>
        <begin position="197"/>
        <end position="222"/>
    </location>
</feature>
<organism evidence="3 4">
    <name type="scientific">Ditylenchus destructor</name>
    <dbReference type="NCBI Taxonomy" id="166010"/>
    <lineage>
        <taxon>Eukaryota</taxon>
        <taxon>Metazoa</taxon>
        <taxon>Ecdysozoa</taxon>
        <taxon>Nematoda</taxon>
        <taxon>Chromadorea</taxon>
        <taxon>Rhabditida</taxon>
        <taxon>Tylenchina</taxon>
        <taxon>Tylenchomorpha</taxon>
        <taxon>Sphaerularioidea</taxon>
        <taxon>Anguinidae</taxon>
        <taxon>Anguininae</taxon>
        <taxon>Ditylenchus</taxon>
    </lineage>
</organism>
<dbReference type="PROSITE" id="PS51140">
    <property type="entry name" value="CUE"/>
    <property type="match status" value="1"/>
</dbReference>
<feature type="compositionally biased region" description="Polar residues" evidence="1">
    <location>
        <begin position="329"/>
        <end position="341"/>
    </location>
</feature>
<dbReference type="PANTHER" id="PTHR13467:SF3">
    <property type="entry name" value="CUE DOMAIN-CONTAINING PROTEIN 1"/>
    <property type="match status" value="1"/>
</dbReference>